<dbReference type="GeneID" id="81621832"/>
<keyword evidence="2" id="KW-1185">Reference proteome</keyword>
<evidence type="ECO:0000313" key="2">
    <source>
        <dbReference type="Proteomes" id="UP001148312"/>
    </source>
</evidence>
<dbReference type="Proteomes" id="UP001148312">
    <property type="component" value="Unassembled WGS sequence"/>
</dbReference>
<reference evidence="1" key="2">
    <citation type="journal article" date="2023" name="IMA Fungus">
        <title>Comparative genomic study of the Penicillium genus elucidates a diverse pangenome and 15 lateral gene transfer events.</title>
        <authorList>
            <person name="Petersen C."/>
            <person name="Sorensen T."/>
            <person name="Nielsen M.R."/>
            <person name="Sondergaard T.E."/>
            <person name="Sorensen J.L."/>
            <person name="Fitzpatrick D.A."/>
            <person name="Frisvad J.C."/>
            <person name="Nielsen K.L."/>
        </authorList>
    </citation>
    <scope>NUCLEOTIDE SEQUENCE</scope>
    <source>
        <strain evidence="1">IBT 30728</strain>
    </source>
</reference>
<evidence type="ECO:0000313" key="1">
    <source>
        <dbReference type="EMBL" id="KAJ5493234.1"/>
    </source>
</evidence>
<protein>
    <submittedName>
        <fullName evidence="1">Uncharacterized protein</fullName>
    </submittedName>
</protein>
<dbReference type="RefSeq" id="XP_056793614.1">
    <property type="nucleotide sequence ID" value="XM_056931583.1"/>
</dbReference>
<dbReference type="EMBL" id="JAPWDQ010000002">
    <property type="protein sequence ID" value="KAJ5493234.1"/>
    <property type="molecule type" value="Genomic_DNA"/>
</dbReference>
<name>A0A9W9XIZ3_9EURO</name>
<dbReference type="AlphaFoldDB" id="A0A9W9XIZ3"/>
<sequence>MWNREQLENFLREDVHKEVLVWSRTNDADEVIDATRKFNTLMAEAAKEVPIGGSSLSRAVEGPDDSAVLARAWSTKVGCPELRSSRPWLYGASFAKGSSMPLKGPLFNEGFVPLNVFRDLIESRNAHATGLVSLLCALSSRLRATSVGIMNIDMKNEFQVYEEMIDEKAGLQT</sequence>
<proteinExistence type="predicted"/>
<organism evidence="1 2">
    <name type="scientific">Penicillium diatomitis</name>
    <dbReference type="NCBI Taxonomy" id="2819901"/>
    <lineage>
        <taxon>Eukaryota</taxon>
        <taxon>Fungi</taxon>
        <taxon>Dikarya</taxon>
        <taxon>Ascomycota</taxon>
        <taxon>Pezizomycotina</taxon>
        <taxon>Eurotiomycetes</taxon>
        <taxon>Eurotiomycetidae</taxon>
        <taxon>Eurotiales</taxon>
        <taxon>Aspergillaceae</taxon>
        <taxon>Penicillium</taxon>
    </lineage>
</organism>
<comment type="caution">
    <text evidence="1">The sequence shown here is derived from an EMBL/GenBank/DDBJ whole genome shotgun (WGS) entry which is preliminary data.</text>
</comment>
<gene>
    <name evidence="1" type="ORF">N7539_001980</name>
</gene>
<accession>A0A9W9XIZ3</accession>
<reference evidence="1" key="1">
    <citation type="submission" date="2022-12" db="EMBL/GenBank/DDBJ databases">
        <authorList>
            <person name="Petersen C."/>
        </authorList>
    </citation>
    <scope>NUCLEOTIDE SEQUENCE</scope>
    <source>
        <strain evidence="1">IBT 30728</strain>
    </source>
</reference>